<protein>
    <recommendedName>
        <fullName evidence="7">Fe2OG dioxygenase domain-containing protein</fullName>
    </recommendedName>
</protein>
<accession>A0A9D4PJR7</accession>
<dbReference type="AlphaFoldDB" id="A0A9D4PJR7"/>
<organism evidence="8 9">
    <name type="scientific">Rhipicephalus sanguineus</name>
    <name type="common">Brown dog tick</name>
    <name type="synonym">Ixodes sanguineus</name>
    <dbReference type="NCBI Taxonomy" id="34632"/>
    <lineage>
        <taxon>Eukaryota</taxon>
        <taxon>Metazoa</taxon>
        <taxon>Ecdysozoa</taxon>
        <taxon>Arthropoda</taxon>
        <taxon>Chelicerata</taxon>
        <taxon>Arachnida</taxon>
        <taxon>Acari</taxon>
        <taxon>Parasitiformes</taxon>
        <taxon>Ixodida</taxon>
        <taxon>Ixodoidea</taxon>
        <taxon>Ixodidae</taxon>
        <taxon>Rhipicephalinae</taxon>
        <taxon>Rhipicephalus</taxon>
        <taxon>Rhipicephalus</taxon>
    </lineage>
</organism>
<dbReference type="InterPro" id="IPR044862">
    <property type="entry name" value="Pro_4_hyd_alph_FE2OG_OXY"/>
</dbReference>
<keyword evidence="3" id="KW-0847">Vitamin C</keyword>
<dbReference type="GO" id="GO:0005506">
    <property type="term" value="F:iron ion binding"/>
    <property type="evidence" value="ECO:0007669"/>
    <property type="project" value="InterPro"/>
</dbReference>
<sequence>MQESMATEVLNLEDAHYFLSLEETRLDRAAAQHRTPLTNRPRIGFNTVLGKFIYACRLDDLQSDLASSSASGDAPTDARRAALQSKHHNLYPAPPETDVDEYKSVCAEKGDLRTTTAELSCVMWTGDGDPRLILAPLKLEVLSLTPRVVVFADFLTPSEVAYIQDTGHTGLKRGAIYDSGNPSGVTSYKRISKVSWLWDTEHPFLSSLGRRISLASGLSLESSEAYQVANYGLGGHYTAHNDARDFEQVADEWYTRDGNRVATMLLYLTDVSLGGATAFVRLQLAVKPRRGSALFWPIHFDFWHQKKTQQQLTRHVGCPVLWGTKWIATKWIRERNNVVVRFDYPG</sequence>
<dbReference type="Gene3D" id="2.60.120.620">
    <property type="entry name" value="q2cbj1_9rhob like domain"/>
    <property type="match status" value="1"/>
</dbReference>
<evidence type="ECO:0000256" key="4">
    <source>
        <dbReference type="ARBA" id="ARBA00022964"/>
    </source>
</evidence>
<gene>
    <name evidence="8" type="ORF">HPB52_020107</name>
</gene>
<evidence type="ECO:0000256" key="2">
    <source>
        <dbReference type="ARBA" id="ARBA00022723"/>
    </source>
</evidence>
<evidence type="ECO:0000256" key="6">
    <source>
        <dbReference type="ARBA" id="ARBA00023004"/>
    </source>
</evidence>
<dbReference type="PANTHER" id="PTHR10869:SF244">
    <property type="entry name" value="PROLYL 4-HYDROXYLASE SUBUNIT ALPHA-2"/>
    <property type="match status" value="1"/>
</dbReference>
<dbReference type="VEuPathDB" id="VectorBase:RSAN_056221"/>
<dbReference type="Proteomes" id="UP000821837">
    <property type="component" value="Unassembled WGS sequence"/>
</dbReference>
<keyword evidence="4" id="KW-0223">Dioxygenase</keyword>
<dbReference type="GO" id="GO:0005783">
    <property type="term" value="C:endoplasmic reticulum"/>
    <property type="evidence" value="ECO:0007669"/>
    <property type="project" value="TreeGrafter"/>
</dbReference>
<keyword evidence="5" id="KW-0560">Oxidoreductase</keyword>
<comment type="cofactor">
    <cofactor evidence="1">
        <name>L-ascorbate</name>
        <dbReference type="ChEBI" id="CHEBI:38290"/>
    </cofactor>
</comment>
<evidence type="ECO:0000256" key="1">
    <source>
        <dbReference type="ARBA" id="ARBA00001961"/>
    </source>
</evidence>
<keyword evidence="9" id="KW-1185">Reference proteome</keyword>
<evidence type="ECO:0000313" key="9">
    <source>
        <dbReference type="Proteomes" id="UP000821837"/>
    </source>
</evidence>
<dbReference type="InterPro" id="IPR006620">
    <property type="entry name" value="Pro_4_hyd_alph"/>
</dbReference>
<dbReference type="Pfam" id="PF13640">
    <property type="entry name" value="2OG-FeII_Oxy_3"/>
    <property type="match status" value="1"/>
</dbReference>
<dbReference type="PANTHER" id="PTHR10869">
    <property type="entry name" value="PROLYL 4-HYDROXYLASE ALPHA SUBUNIT"/>
    <property type="match status" value="1"/>
</dbReference>
<dbReference type="GO" id="GO:0004656">
    <property type="term" value="F:procollagen-proline 4-dioxygenase activity"/>
    <property type="evidence" value="ECO:0007669"/>
    <property type="project" value="TreeGrafter"/>
</dbReference>
<dbReference type="GO" id="GO:0031418">
    <property type="term" value="F:L-ascorbic acid binding"/>
    <property type="evidence" value="ECO:0007669"/>
    <property type="project" value="UniProtKB-KW"/>
</dbReference>
<dbReference type="EMBL" id="JABSTV010001253">
    <property type="protein sequence ID" value="KAH7944476.1"/>
    <property type="molecule type" value="Genomic_DNA"/>
</dbReference>
<dbReference type="PROSITE" id="PS51471">
    <property type="entry name" value="FE2OG_OXY"/>
    <property type="match status" value="1"/>
</dbReference>
<feature type="domain" description="Fe2OG dioxygenase" evidence="7">
    <location>
        <begin position="222"/>
        <end position="334"/>
    </location>
</feature>
<evidence type="ECO:0000259" key="7">
    <source>
        <dbReference type="PROSITE" id="PS51471"/>
    </source>
</evidence>
<evidence type="ECO:0000313" key="8">
    <source>
        <dbReference type="EMBL" id="KAH7944476.1"/>
    </source>
</evidence>
<keyword evidence="6" id="KW-0408">Iron</keyword>
<name>A0A9D4PJR7_RHISA</name>
<reference evidence="8" key="1">
    <citation type="journal article" date="2020" name="Cell">
        <title>Large-Scale Comparative Analyses of Tick Genomes Elucidate Their Genetic Diversity and Vector Capacities.</title>
        <authorList>
            <consortium name="Tick Genome and Microbiome Consortium (TIGMIC)"/>
            <person name="Jia N."/>
            <person name="Wang J."/>
            <person name="Shi W."/>
            <person name="Du L."/>
            <person name="Sun Y."/>
            <person name="Zhan W."/>
            <person name="Jiang J.F."/>
            <person name="Wang Q."/>
            <person name="Zhang B."/>
            <person name="Ji P."/>
            <person name="Bell-Sakyi L."/>
            <person name="Cui X.M."/>
            <person name="Yuan T.T."/>
            <person name="Jiang B.G."/>
            <person name="Yang W.F."/>
            <person name="Lam T.T."/>
            <person name="Chang Q.C."/>
            <person name="Ding S.J."/>
            <person name="Wang X.J."/>
            <person name="Zhu J.G."/>
            <person name="Ruan X.D."/>
            <person name="Zhao L."/>
            <person name="Wei J.T."/>
            <person name="Ye R.Z."/>
            <person name="Que T.C."/>
            <person name="Du C.H."/>
            <person name="Zhou Y.H."/>
            <person name="Cheng J.X."/>
            <person name="Dai P.F."/>
            <person name="Guo W.B."/>
            <person name="Han X.H."/>
            <person name="Huang E.J."/>
            <person name="Li L.F."/>
            <person name="Wei W."/>
            <person name="Gao Y.C."/>
            <person name="Liu J.Z."/>
            <person name="Shao H.Z."/>
            <person name="Wang X."/>
            <person name="Wang C.C."/>
            <person name="Yang T.C."/>
            <person name="Huo Q.B."/>
            <person name="Li W."/>
            <person name="Chen H.Y."/>
            <person name="Chen S.E."/>
            <person name="Zhou L.G."/>
            <person name="Ni X.B."/>
            <person name="Tian J.H."/>
            <person name="Sheng Y."/>
            <person name="Liu T."/>
            <person name="Pan Y.S."/>
            <person name="Xia L.Y."/>
            <person name="Li J."/>
            <person name="Zhao F."/>
            <person name="Cao W.C."/>
        </authorList>
    </citation>
    <scope>NUCLEOTIDE SEQUENCE</scope>
    <source>
        <strain evidence="8">Rsan-2018</strain>
    </source>
</reference>
<proteinExistence type="predicted"/>
<keyword evidence="2" id="KW-0479">Metal-binding</keyword>
<comment type="caution">
    <text evidence="8">The sequence shown here is derived from an EMBL/GenBank/DDBJ whole genome shotgun (WGS) entry which is preliminary data.</text>
</comment>
<reference evidence="8" key="2">
    <citation type="submission" date="2021-09" db="EMBL/GenBank/DDBJ databases">
        <authorList>
            <person name="Jia N."/>
            <person name="Wang J."/>
            <person name="Shi W."/>
            <person name="Du L."/>
            <person name="Sun Y."/>
            <person name="Zhan W."/>
            <person name="Jiang J."/>
            <person name="Wang Q."/>
            <person name="Zhang B."/>
            <person name="Ji P."/>
            <person name="Sakyi L.B."/>
            <person name="Cui X."/>
            <person name="Yuan T."/>
            <person name="Jiang B."/>
            <person name="Yang W."/>
            <person name="Lam T.T.-Y."/>
            <person name="Chang Q."/>
            <person name="Ding S."/>
            <person name="Wang X."/>
            <person name="Zhu J."/>
            <person name="Ruan X."/>
            <person name="Zhao L."/>
            <person name="Wei J."/>
            <person name="Que T."/>
            <person name="Du C."/>
            <person name="Cheng J."/>
            <person name="Dai P."/>
            <person name="Han X."/>
            <person name="Huang E."/>
            <person name="Gao Y."/>
            <person name="Liu J."/>
            <person name="Shao H."/>
            <person name="Ye R."/>
            <person name="Li L."/>
            <person name="Wei W."/>
            <person name="Wang X."/>
            <person name="Wang C."/>
            <person name="Huo Q."/>
            <person name="Li W."/>
            <person name="Guo W."/>
            <person name="Chen H."/>
            <person name="Chen S."/>
            <person name="Zhou L."/>
            <person name="Zhou L."/>
            <person name="Ni X."/>
            <person name="Tian J."/>
            <person name="Zhou Y."/>
            <person name="Sheng Y."/>
            <person name="Liu T."/>
            <person name="Pan Y."/>
            <person name="Xia L."/>
            <person name="Li J."/>
            <person name="Zhao F."/>
            <person name="Cao W."/>
        </authorList>
    </citation>
    <scope>NUCLEOTIDE SEQUENCE</scope>
    <source>
        <strain evidence="8">Rsan-2018</strain>
        <tissue evidence="8">Larvae</tissue>
    </source>
</reference>
<dbReference type="InterPro" id="IPR045054">
    <property type="entry name" value="P4HA-like"/>
</dbReference>
<dbReference type="VEuPathDB" id="VectorBase:RSAN_028104"/>
<evidence type="ECO:0000256" key="5">
    <source>
        <dbReference type="ARBA" id="ARBA00023002"/>
    </source>
</evidence>
<evidence type="ECO:0000256" key="3">
    <source>
        <dbReference type="ARBA" id="ARBA00022896"/>
    </source>
</evidence>
<dbReference type="SMART" id="SM00702">
    <property type="entry name" value="P4Hc"/>
    <property type="match status" value="1"/>
</dbReference>
<dbReference type="InterPro" id="IPR005123">
    <property type="entry name" value="Oxoglu/Fe-dep_dioxygenase_dom"/>
</dbReference>